<reference evidence="2" key="1">
    <citation type="submission" date="2018-02" db="EMBL/GenBank/DDBJ databases">
        <title>Genome analysis reveals monkey adenoviruses with three fiber genes, a hitherto unseen trait in Adenoviridae.</title>
        <authorList>
            <person name="Podgorski I.I."/>
            <person name="Papp T."/>
            <person name="Custers J."/>
            <person name="Harrach B."/>
            <person name="Benko M."/>
        </authorList>
    </citation>
    <scope>NUCLEOTIDE SEQUENCE [LARGE SCALE GENOMIC DNA]</scope>
    <source>
        <strain evidence="2">SV11</strain>
    </source>
</reference>
<keyword evidence="1" id="KW-0472">Membrane</keyword>
<dbReference type="NCBIfam" id="TIGR04241">
    <property type="entry name" value="adenoE3CR1rpt"/>
    <property type="match status" value="1"/>
</dbReference>
<evidence type="ECO:0000313" key="2">
    <source>
        <dbReference type="EMBL" id="AZZ86048.1"/>
    </source>
</evidence>
<dbReference type="Proteomes" id="UP000464833">
    <property type="component" value="Genome"/>
</dbReference>
<dbReference type="InterPro" id="IPR026472">
    <property type="entry name" value="E3_CR1-alpha-1"/>
</dbReference>
<feature type="transmembrane region" description="Helical" evidence="1">
    <location>
        <begin position="162"/>
        <end position="183"/>
    </location>
</feature>
<name>A0A679A5J8_9ADEN</name>
<keyword evidence="1" id="KW-0812">Transmembrane</keyword>
<proteinExistence type="predicted"/>
<sequence>MKICVVIFALSLIKTELFAAPSTPRVVPKETTSFSPRGIIQTVYFDNSTTLLTLNCSCTNELIQWIANGVICITFLNSAVFHQRNNSLCGNTTLHTLTLTPPFAELQYFCIGVGKGPSCWHRSFLKKAVPSTISSASAPNNSTSLNFTRSAYLTTHTSWQPVVTLTALILLVLFNFVLIEYLVSL</sequence>
<dbReference type="EMBL" id="MG969551">
    <property type="protein sequence ID" value="AZZ86048.1"/>
    <property type="molecule type" value="Genomic_DNA"/>
</dbReference>
<organism evidence="2">
    <name type="scientific">simian adenovirus 2</name>
    <dbReference type="NCBI Taxonomy" id="38418"/>
    <lineage>
        <taxon>Viruses</taxon>
        <taxon>Varidnaviria</taxon>
        <taxon>Bamfordvirae</taxon>
        <taxon>Preplasmiviricota</taxon>
        <taxon>Polisuviricotina</taxon>
        <taxon>Pharingeaviricetes</taxon>
        <taxon>Rowavirales</taxon>
        <taxon>Adenoviridae</taxon>
        <taxon>Mastadenovirus</taxon>
        <taxon>Mastadenovirus russelli</taxon>
        <taxon>Human mastadenovirus G</taxon>
    </lineage>
</organism>
<protein>
    <submittedName>
        <fullName evidence="2">CR1-alpha</fullName>
    </submittedName>
</protein>
<accession>A0A679A5J8</accession>
<keyword evidence="1" id="KW-1133">Transmembrane helix</keyword>
<evidence type="ECO:0000256" key="1">
    <source>
        <dbReference type="SAM" id="Phobius"/>
    </source>
</evidence>